<feature type="chain" id="PRO_5043051783" evidence="7">
    <location>
        <begin position="16"/>
        <end position="325"/>
    </location>
</feature>
<accession>A0AAN9J7E7</accession>
<keyword evidence="2 6" id="KW-0812">Transmembrane</keyword>
<reference evidence="8 9" key="1">
    <citation type="submission" date="2024-01" db="EMBL/GenBank/DDBJ databases">
        <title>The genomes of 5 underutilized Papilionoideae crops provide insights into root nodulation and disease resistance.</title>
        <authorList>
            <person name="Yuan L."/>
        </authorList>
    </citation>
    <scope>NUCLEOTIDE SEQUENCE [LARGE SCALE GENOMIC DNA]</scope>
    <source>
        <strain evidence="8">LY-2023</strain>
        <tissue evidence="8">Leaf</tissue>
    </source>
</reference>
<feature type="transmembrane region" description="Helical" evidence="6">
    <location>
        <begin position="303"/>
        <end position="322"/>
    </location>
</feature>
<evidence type="ECO:0000313" key="8">
    <source>
        <dbReference type="EMBL" id="KAK7293542.1"/>
    </source>
</evidence>
<evidence type="ECO:0000256" key="5">
    <source>
        <dbReference type="ARBA" id="ARBA00023136"/>
    </source>
</evidence>
<dbReference type="EMBL" id="JAYKXN010000004">
    <property type="protein sequence ID" value="KAK7293542.1"/>
    <property type="molecule type" value="Genomic_DNA"/>
</dbReference>
<dbReference type="PANTHER" id="PTHR46594:SF6">
    <property type="entry name" value="COPPER-TRANSPORTING ATPASE RAN1"/>
    <property type="match status" value="1"/>
</dbReference>
<proteinExistence type="predicted"/>
<feature type="transmembrane region" description="Helical" evidence="6">
    <location>
        <begin position="193"/>
        <end position="215"/>
    </location>
</feature>
<dbReference type="PROSITE" id="PS00154">
    <property type="entry name" value="ATPASE_E1_E2"/>
    <property type="match status" value="1"/>
</dbReference>
<feature type="transmembrane region" description="Helical" evidence="6">
    <location>
        <begin position="159"/>
        <end position="181"/>
    </location>
</feature>
<dbReference type="SUPFAM" id="SSF56784">
    <property type="entry name" value="HAD-like"/>
    <property type="match status" value="1"/>
</dbReference>
<comment type="subcellular location">
    <subcellularLocation>
        <location evidence="1">Membrane</location>
    </subcellularLocation>
</comment>
<sequence>MYAVILYLHLHHTWSAACVYIVCRPLLTSGCGRISSVGHCHGGAVHDQRDDMYNVREFDGGNSKGPRSGKSYSGFGNFIRLVSGIKRVRLFQFDLVLGKLDMVFDPQVISSRSLLDGIYLGNTSLLHRVLVSVIQFVIGKRFYIAAGRALRNGSINVDVLAASIFVLKIVALSLLTLSCWYIKGELEAYPKVWLSLCLFPYVINICVVIACPYALRLATPTAVMVAIGVGANNGVLIKGGDFLERAQMVKYVIFDKTGTITQRKATVTSTKVFTGKDHREFLTLVASTELAVNIHWQKQYCNMHAIFISLMIPLQLAVLRMMPRR</sequence>
<dbReference type="InterPro" id="IPR018303">
    <property type="entry name" value="ATPase_P-typ_P_site"/>
</dbReference>
<dbReference type="Gene3D" id="3.40.50.1000">
    <property type="entry name" value="HAD superfamily/HAD-like"/>
    <property type="match status" value="1"/>
</dbReference>
<gene>
    <name evidence="8" type="ORF">RJT34_16410</name>
</gene>
<evidence type="ECO:0000256" key="7">
    <source>
        <dbReference type="SAM" id="SignalP"/>
    </source>
</evidence>
<dbReference type="InterPro" id="IPR023214">
    <property type="entry name" value="HAD_sf"/>
</dbReference>
<keyword evidence="5 6" id="KW-0472">Membrane</keyword>
<keyword evidence="9" id="KW-1185">Reference proteome</keyword>
<dbReference type="Proteomes" id="UP001359559">
    <property type="component" value="Unassembled WGS sequence"/>
</dbReference>
<dbReference type="GO" id="GO:0046872">
    <property type="term" value="F:metal ion binding"/>
    <property type="evidence" value="ECO:0007669"/>
    <property type="project" value="UniProtKB-KW"/>
</dbReference>
<evidence type="ECO:0000256" key="6">
    <source>
        <dbReference type="SAM" id="Phobius"/>
    </source>
</evidence>
<organism evidence="8 9">
    <name type="scientific">Clitoria ternatea</name>
    <name type="common">Butterfly pea</name>
    <dbReference type="NCBI Taxonomy" id="43366"/>
    <lineage>
        <taxon>Eukaryota</taxon>
        <taxon>Viridiplantae</taxon>
        <taxon>Streptophyta</taxon>
        <taxon>Embryophyta</taxon>
        <taxon>Tracheophyta</taxon>
        <taxon>Spermatophyta</taxon>
        <taxon>Magnoliopsida</taxon>
        <taxon>eudicotyledons</taxon>
        <taxon>Gunneridae</taxon>
        <taxon>Pentapetalae</taxon>
        <taxon>rosids</taxon>
        <taxon>fabids</taxon>
        <taxon>Fabales</taxon>
        <taxon>Fabaceae</taxon>
        <taxon>Papilionoideae</taxon>
        <taxon>50 kb inversion clade</taxon>
        <taxon>NPAAA clade</taxon>
        <taxon>indigoferoid/millettioid clade</taxon>
        <taxon>Phaseoleae</taxon>
        <taxon>Clitoria</taxon>
    </lineage>
</organism>
<dbReference type="PANTHER" id="PTHR46594">
    <property type="entry name" value="P-TYPE CATION-TRANSPORTING ATPASE"/>
    <property type="match status" value="1"/>
</dbReference>
<keyword evidence="7" id="KW-0732">Signal</keyword>
<evidence type="ECO:0000313" key="9">
    <source>
        <dbReference type="Proteomes" id="UP001359559"/>
    </source>
</evidence>
<dbReference type="AlphaFoldDB" id="A0AAN9J7E7"/>
<dbReference type="GO" id="GO:0016020">
    <property type="term" value="C:membrane"/>
    <property type="evidence" value="ECO:0007669"/>
    <property type="project" value="UniProtKB-SubCell"/>
</dbReference>
<protein>
    <submittedName>
        <fullName evidence="8">Uncharacterized protein</fullName>
    </submittedName>
</protein>
<evidence type="ECO:0000256" key="2">
    <source>
        <dbReference type="ARBA" id="ARBA00022692"/>
    </source>
</evidence>
<keyword evidence="3" id="KW-0479">Metal-binding</keyword>
<evidence type="ECO:0000256" key="4">
    <source>
        <dbReference type="ARBA" id="ARBA00022989"/>
    </source>
</evidence>
<keyword evidence="4 6" id="KW-1133">Transmembrane helix</keyword>
<evidence type="ECO:0000256" key="1">
    <source>
        <dbReference type="ARBA" id="ARBA00004370"/>
    </source>
</evidence>
<comment type="caution">
    <text evidence="8">The sequence shown here is derived from an EMBL/GenBank/DDBJ whole genome shotgun (WGS) entry which is preliminary data.</text>
</comment>
<feature type="signal peptide" evidence="7">
    <location>
        <begin position="1"/>
        <end position="15"/>
    </location>
</feature>
<evidence type="ECO:0000256" key="3">
    <source>
        <dbReference type="ARBA" id="ARBA00022723"/>
    </source>
</evidence>
<dbReference type="InterPro" id="IPR036412">
    <property type="entry name" value="HAD-like_sf"/>
</dbReference>
<name>A0AAN9J7E7_CLITE</name>